<dbReference type="SUPFAM" id="SSF46689">
    <property type="entry name" value="Homeodomain-like"/>
    <property type="match status" value="1"/>
</dbReference>
<dbReference type="GO" id="GO:0000976">
    <property type="term" value="F:transcription cis-regulatory region binding"/>
    <property type="evidence" value="ECO:0007669"/>
    <property type="project" value="TreeGrafter"/>
</dbReference>
<evidence type="ECO:0000313" key="6">
    <source>
        <dbReference type="EMBL" id="RID97532.1"/>
    </source>
</evidence>
<dbReference type="InterPro" id="IPR036271">
    <property type="entry name" value="Tet_transcr_reg_TetR-rel_C_sf"/>
</dbReference>
<dbReference type="RefSeq" id="WP_119109945.1">
    <property type="nucleotide sequence ID" value="NZ_QXJC01000006.1"/>
</dbReference>
<proteinExistence type="predicted"/>
<dbReference type="PANTHER" id="PTHR30055:SF234">
    <property type="entry name" value="HTH-TYPE TRANSCRIPTIONAL REGULATOR BETI"/>
    <property type="match status" value="1"/>
</dbReference>
<keyword evidence="2 4" id="KW-0238">DNA-binding</keyword>
<evidence type="ECO:0000256" key="1">
    <source>
        <dbReference type="ARBA" id="ARBA00023015"/>
    </source>
</evidence>
<dbReference type="PROSITE" id="PS50977">
    <property type="entry name" value="HTH_TETR_2"/>
    <property type="match status" value="1"/>
</dbReference>
<dbReference type="Gene3D" id="1.10.357.10">
    <property type="entry name" value="Tetracycline Repressor, domain 2"/>
    <property type="match status" value="1"/>
</dbReference>
<dbReference type="InterPro" id="IPR011075">
    <property type="entry name" value="TetR_C"/>
</dbReference>
<dbReference type="Proteomes" id="UP000266302">
    <property type="component" value="Unassembled WGS sequence"/>
</dbReference>
<dbReference type="SUPFAM" id="SSF48498">
    <property type="entry name" value="Tetracyclin repressor-like, C-terminal domain"/>
    <property type="match status" value="1"/>
</dbReference>
<evidence type="ECO:0000256" key="2">
    <source>
        <dbReference type="ARBA" id="ARBA00023125"/>
    </source>
</evidence>
<protein>
    <submittedName>
        <fullName evidence="6">TetR/AcrR family transcriptional regulator</fullName>
    </submittedName>
</protein>
<sequence length="202" mass="21949">MNPRAKPLPADERRAATVEAVVQLAATQNPSDITTAAIAGHMQLTQGALFRHFPSKDAILQAVMEWVAEQLLARVEQAAQEAPSPLVALEAMFLAHAGFVAEHPGVPRMMFGELQRAGDSLPRRMVRTLLARYGERLQELFAQGKAGGEIDPSLDPEAAATLFIGSIQGLVMQSMLSGDVERIRRDAPRVFAIYQRGIRSAP</sequence>
<dbReference type="InterPro" id="IPR050109">
    <property type="entry name" value="HTH-type_TetR-like_transc_reg"/>
</dbReference>
<reference evidence="6 7" key="1">
    <citation type="submission" date="2018-09" db="EMBL/GenBank/DDBJ databases">
        <title>Draft genome of Simplicispira sp. NY-02.</title>
        <authorList>
            <person name="Im W.T."/>
        </authorList>
    </citation>
    <scope>NUCLEOTIDE SEQUENCE [LARGE SCALE GENOMIC DNA]</scope>
    <source>
        <strain evidence="6 7">NY-02</strain>
    </source>
</reference>
<organism evidence="6 7">
    <name type="scientific">Simplicispira hankyongi</name>
    <dbReference type="NCBI Taxonomy" id="2315688"/>
    <lineage>
        <taxon>Bacteria</taxon>
        <taxon>Pseudomonadati</taxon>
        <taxon>Pseudomonadota</taxon>
        <taxon>Betaproteobacteria</taxon>
        <taxon>Burkholderiales</taxon>
        <taxon>Comamonadaceae</taxon>
        <taxon>Simplicispira</taxon>
    </lineage>
</organism>
<evidence type="ECO:0000313" key="7">
    <source>
        <dbReference type="Proteomes" id="UP000266302"/>
    </source>
</evidence>
<keyword evidence="7" id="KW-1185">Reference proteome</keyword>
<feature type="domain" description="HTH tetR-type" evidence="5">
    <location>
        <begin position="11"/>
        <end position="71"/>
    </location>
</feature>
<dbReference type="EMBL" id="QXJC01000006">
    <property type="protein sequence ID" value="RID97532.1"/>
    <property type="molecule type" value="Genomic_DNA"/>
</dbReference>
<feature type="DNA-binding region" description="H-T-H motif" evidence="4">
    <location>
        <begin position="34"/>
        <end position="53"/>
    </location>
</feature>
<dbReference type="Pfam" id="PF00440">
    <property type="entry name" value="TetR_N"/>
    <property type="match status" value="1"/>
</dbReference>
<accession>A0A398C3P1</accession>
<dbReference type="InterPro" id="IPR001647">
    <property type="entry name" value="HTH_TetR"/>
</dbReference>
<evidence type="ECO:0000256" key="3">
    <source>
        <dbReference type="ARBA" id="ARBA00023163"/>
    </source>
</evidence>
<dbReference type="AlphaFoldDB" id="A0A398C3P1"/>
<dbReference type="PANTHER" id="PTHR30055">
    <property type="entry name" value="HTH-TYPE TRANSCRIPTIONAL REGULATOR RUTR"/>
    <property type="match status" value="1"/>
</dbReference>
<dbReference type="InterPro" id="IPR009057">
    <property type="entry name" value="Homeodomain-like_sf"/>
</dbReference>
<name>A0A398C3P1_9BURK</name>
<keyword evidence="3" id="KW-0804">Transcription</keyword>
<dbReference type="GO" id="GO:0003700">
    <property type="term" value="F:DNA-binding transcription factor activity"/>
    <property type="evidence" value="ECO:0007669"/>
    <property type="project" value="TreeGrafter"/>
</dbReference>
<evidence type="ECO:0000256" key="4">
    <source>
        <dbReference type="PROSITE-ProRule" id="PRU00335"/>
    </source>
</evidence>
<comment type="caution">
    <text evidence="6">The sequence shown here is derived from an EMBL/GenBank/DDBJ whole genome shotgun (WGS) entry which is preliminary data.</text>
</comment>
<dbReference type="Pfam" id="PF16925">
    <property type="entry name" value="TetR_C_13"/>
    <property type="match status" value="1"/>
</dbReference>
<dbReference type="OrthoDB" id="5293556at2"/>
<keyword evidence="1" id="KW-0805">Transcription regulation</keyword>
<evidence type="ECO:0000259" key="5">
    <source>
        <dbReference type="PROSITE" id="PS50977"/>
    </source>
</evidence>
<gene>
    <name evidence="6" type="ORF">D3F03_13425</name>
</gene>